<dbReference type="PANTHER" id="PTHR47074">
    <property type="entry name" value="BNAC02G40300D PROTEIN"/>
    <property type="match status" value="1"/>
</dbReference>
<dbReference type="Pfam" id="PF13456">
    <property type="entry name" value="RVT_3"/>
    <property type="match status" value="1"/>
</dbReference>
<evidence type="ECO:0000313" key="3">
    <source>
        <dbReference type="Proteomes" id="UP001497516"/>
    </source>
</evidence>
<dbReference type="GO" id="GO:0004523">
    <property type="term" value="F:RNA-DNA hybrid ribonuclease activity"/>
    <property type="evidence" value="ECO:0007669"/>
    <property type="project" value="InterPro"/>
</dbReference>
<keyword evidence="3" id="KW-1185">Reference proteome</keyword>
<accession>A0AAV2F5K8</accession>
<dbReference type="GO" id="GO:0003676">
    <property type="term" value="F:nucleic acid binding"/>
    <property type="evidence" value="ECO:0007669"/>
    <property type="project" value="InterPro"/>
</dbReference>
<dbReference type="InterPro" id="IPR044730">
    <property type="entry name" value="RNase_H-like_dom_plant"/>
</dbReference>
<dbReference type="AlphaFoldDB" id="A0AAV2F5K8"/>
<name>A0AAV2F5K8_9ROSI</name>
<feature type="domain" description="RNase H type-1" evidence="1">
    <location>
        <begin position="75"/>
        <end position="157"/>
    </location>
</feature>
<organism evidence="2 3">
    <name type="scientific">Linum trigynum</name>
    <dbReference type="NCBI Taxonomy" id="586398"/>
    <lineage>
        <taxon>Eukaryota</taxon>
        <taxon>Viridiplantae</taxon>
        <taxon>Streptophyta</taxon>
        <taxon>Embryophyta</taxon>
        <taxon>Tracheophyta</taxon>
        <taxon>Spermatophyta</taxon>
        <taxon>Magnoliopsida</taxon>
        <taxon>eudicotyledons</taxon>
        <taxon>Gunneridae</taxon>
        <taxon>Pentapetalae</taxon>
        <taxon>rosids</taxon>
        <taxon>fabids</taxon>
        <taxon>Malpighiales</taxon>
        <taxon>Linaceae</taxon>
        <taxon>Linum</taxon>
    </lineage>
</organism>
<sequence>MESQDEATLKAWSVLLWFFWKERNAQQFNGINLDESKIVTRAKYFLDDYRARQESEHRGTREEERKLAQGRTKINSDAAVLATGGIGFGVVIRDYGGQFILVAAKKIPVQWEPEMAEVLTTEIGVQLARQFSLPNPILETDCLTLTNELENAERIHTESA</sequence>
<evidence type="ECO:0000259" key="1">
    <source>
        <dbReference type="Pfam" id="PF13456"/>
    </source>
</evidence>
<gene>
    <name evidence="2" type="ORF">LTRI10_LOCUS33921</name>
</gene>
<proteinExistence type="predicted"/>
<dbReference type="InterPro" id="IPR052929">
    <property type="entry name" value="RNase_H-like_EbsB-rel"/>
</dbReference>
<dbReference type="EMBL" id="OZ034819">
    <property type="protein sequence ID" value="CAL1393337.1"/>
    <property type="molecule type" value="Genomic_DNA"/>
</dbReference>
<dbReference type="PANTHER" id="PTHR47074:SF48">
    <property type="entry name" value="POLYNUCLEOTIDYL TRANSFERASE, RIBONUCLEASE H-LIKE SUPERFAMILY PROTEIN"/>
    <property type="match status" value="1"/>
</dbReference>
<protein>
    <recommendedName>
        <fullName evidence="1">RNase H type-1 domain-containing protein</fullName>
    </recommendedName>
</protein>
<reference evidence="2 3" key="1">
    <citation type="submission" date="2024-04" db="EMBL/GenBank/DDBJ databases">
        <authorList>
            <person name="Fracassetti M."/>
        </authorList>
    </citation>
    <scope>NUCLEOTIDE SEQUENCE [LARGE SCALE GENOMIC DNA]</scope>
</reference>
<dbReference type="InterPro" id="IPR002156">
    <property type="entry name" value="RNaseH_domain"/>
</dbReference>
<dbReference type="CDD" id="cd06222">
    <property type="entry name" value="RNase_H_like"/>
    <property type="match status" value="1"/>
</dbReference>
<dbReference type="Proteomes" id="UP001497516">
    <property type="component" value="Chromosome 6"/>
</dbReference>
<evidence type="ECO:0000313" key="2">
    <source>
        <dbReference type="EMBL" id="CAL1393337.1"/>
    </source>
</evidence>